<protein>
    <submittedName>
        <fullName evidence="7">Uncharacterized protein</fullName>
    </submittedName>
</protein>
<dbReference type="InParanoid" id="H2ZKA3"/>
<proteinExistence type="predicted"/>
<evidence type="ECO:0000313" key="8">
    <source>
        <dbReference type="Proteomes" id="UP000007875"/>
    </source>
</evidence>
<evidence type="ECO:0000256" key="4">
    <source>
        <dbReference type="ARBA" id="ARBA00022989"/>
    </source>
</evidence>
<feature type="transmembrane region" description="Helical" evidence="6">
    <location>
        <begin position="52"/>
        <end position="72"/>
    </location>
</feature>
<comment type="subcellular location">
    <subcellularLocation>
        <location evidence="1">Membrane</location>
        <topology evidence="1">Multi-pass membrane protein</topology>
    </subcellularLocation>
</comment>
<sequence length="107" mass="12322">MMGDVKGKTWLMVSWRFVSPLICTGIVLYYLFGLKALKVGNYLYPVWARCFAHLMSLSSVIFIPGYAIYIKLKSGKSFSELRRVVEFEEKKKKIFDEACVPLEINIS</sequence>
<dbReference type="PANTHER" id="PTHR11616">
    <property type="entry name" value="SODIUM/CHLORIDE DEPENDENT TRANSPORTER"/>
    <property type="match status" value="1"/>
</dbReference>
<organism evidence="7 8">
    <name type="scientific">Ciona savignyi</name>
    <name type="common">Pacific transparent sea squirt</name>
    <dbReference type="NCBI Taxonomy" id="51511"/>
    <lineage>
        <taxon>Eukaryota</taxon>
        <taxon>Metazoa</taxon>
        <taxon>Chordata</taxon>
        <taxon>Tunicata</taxon>
        <taxon>Ascidiacea</taxon>
        <taxon>Phlebobranchia</taxon>
        <taxon>Cionidae</taxon>
        <taxon>Ciona</taxon>
    </lineage>
</organism>
<keyword evidence="4 6" id="KW-1133">Transmembrane helix</keyword>
<evidence type="ECO:0000256" key="1">
    <source>
        <dbReference type="ARBA" id="ARBA00004141"/>
    </source>
</evidence>
<dbReference type="GO" id="GO:0005886">
    <property type="term" value="C:plasma membrane"/>
    <property type="evidence" value="ECO:0007669"/>
    <property type="project" value="TreeGrafter"/>
</dbReference>
<keyword evidence="2" id="KW-0813">Transport</keyword>
<dbReference type="GO" id="GO:0005332">
    <property type="term" value="F:gamma-aminobutyric acid:sodium:chloride symporter activity"/>
    <property type="evidence" value="ECO:0007669"/>
    <property type="project" value="TreeGrafter"/>
</dbReference>
<dbReference type="Ensembl" id="ENSCSAVT00000018216.1">
    <property type="protein sequence ID" value="ENSCSAVP00000018019.1"/>
    <property type="gene ID" value="ENSCSAVG00000010612.1"/>
</dbReference>
<dbReference type="GO" id="GO:0042995">
    <property type="term" value="C:cell projection"/>
    <property type="evidence" value="ECO:0007669"/>
    <property type="project" value="TreeGrafter"/>
</dbReference>
<keyword evidence="5 6" id="KW-0472">Membrane</keyword>
<accession>H2ZKA3</accession>
<keyword evidence="3 6" id="KW-0812">Transmembrane</keyword>
<reference evidence="7" key="3">
    <citation type="submission" date="2025-09" db="UniProtKB">
        <authorList>
            <consortium name="Ensembl"/>
        </authorList>
    </citation>
    <scope>IDENTIFICATION</scope>
</reference>
<name>H2ZKA3_CIOSA</name>
<dbReference type="AlphaFoldDB" id="H2ZKA3"/>
<dbReference type="Pfam" id="PF00209">
    <property type="entry name" value="SNF"/>
    <property type="match status" value="1"/>
</dbReference>
<keyword evidence="8" id="KW-1185">Reference proteome</keyword>
<dbReference type="InterPro" id="IPR000175">
    <property type="entry name" value="Na/ntran_symport"/>
</dbReference>
<evidence type="ECO:0000256" key="3">
    <source>
        <dbReference type="ARBA" id="ARBA00022692"/>
    </source>
</evidence>
<feature type="transmembrane region" description="Helical" evidence="6">
    <location>
        <begin position="12"/>
        <end position="32"/>
    </location>
</feature>
<evidence type="ECO:0000256" key="6">
    <source>
        <dbReference type="SAM" id="Phobius"/>
    </source>
</evidence>
<dbReference type="PROSITE" id="PS50267">
    <property type="entry name" value="NA_NEUROTRAN_SYMP_3"/>
    <property type="match status" value="1"/>
</dbReference>
<evidence type="ECO:0000256" key="5">
    <source>
        <dbReference type="ARBA" id="ARBA00023136"/>
    </source>
</evidence>
<dbReference type="PANTHER" id="PTHR11616:SF289">
    <property type="entry name" value="TRANSPORTER"/>
    <property type="match status" value="1"/>
</dbReference>
<dbReference type="HOGENOM" id="CLU_2209085_0_0_1"/>
<dbReference type="Proteomes" id="UP000007875">
    <property type="component" value="Unassembled WGS sequence"/>
</dbReference>
<evidence type="ECO:0000256" key="2">
    <source>
        <dbReference type="ARBA" id="ARBA00022448"/>
    </source>
</evidence>
<reference evidence="7" key="2">
    <citation type="submission" date="2025-08" db="UniProtKB">
        <authorList>
            <consortium name="Ensembl"/>
        </authorList>
    </citation>
    <scope>IDENTIFICATION</scope>
</reference>
<dbReference type="SUPFAM" id="SSF161070">
    <property type="entry name" value="SNF-like"/>
    <property type="match status" value="1"/>
</dbReference>
<dbReference type="InterPro" id="IPR037272">
    <property type="entry name" value="SNS_sf"/>
</dbReference>
<reference evidence="8" key="1">
    <citation type="submission" date="2003-08" db="EMBL/GenBank/DDBJ databases">
        <authorList>
            <person name="Birren B."/>
            <person name="Nusbaum C."/>
            <person name="Abebe A."/>
            <person name="Abouelleil A."/>
            <person name="Adekoya E."/>
            <person name="Ait-zahra M."/>
            <person name="Allen N."/>
            <person name="Allen T."/>
            <person name="An P."/>
            <person name="Anderson M."/>
            <person name="Anderson S."/>
            <person name="Arachchi H."/>
            <person name="Armbruster J."/>
            <person name="Bachantsang P."/>
            <person name="Baldwin J."/>
            <person name="Barry A."/>
            <person name="Bayul T."/>
            <person name="Blitshsteyn B."/>
            <person name="Bloom T."/>
            <person name="Blye J."/>
            <person name="Boguslavskiy L."/>
            <person name="Borowsky M."/>
            <person name="Boukhgalter B."/>
            <person name="Brunache A."/>
            <person name="Butler J."/>
            <person name="Calixte N."/>
            <person name="Calvo S."/>
            <person name="Camarata J."/>
            <person name="Campo K."/>
            <person name="Chang J."/>
            <person name="Cheshatsang Y."/>
            <person name="Citroen M."/>
            <person name="Collymore A."/>
            <person name="Considine T."/>
            <person name="Cook A."/>
            <person name="Cooke P."/>
            <person name="Corum B."/>
            <person name="Cuomo C."/>
            <person name="David R."/>
            <person name="Dawoe T."/>
            <person name="Degray S."/>
            <person name="Dodge S."/>
            <person name="Dooley K."/>
            <person name="Dorje P."/>
            <person name="Dorjee K."/>
            <person name="Dorris L."/>
            <person name="Duffey N."/>
            <person name="Dupes A."/>
            <person name="Elkins T."/>
            <person name="Engels R."/>
            <person name="Erickson J."/>
            <person name="Farina A."/>
            <person name="Faro S."/>
            <person name="Ferreira P."/>
            <person name="Fischer H."/>
            <person name="Fitzgerald M."/>
            <person name="Foley K."/>
            <person name="Gage D."/>
            <person name="Galagan J."/>
            <person name="Gearin G."/>
            <person name="Gnerre S."/>
            <person name="Gnirke A."/>
            <person name="Goyette A."/>
            <person name="Graham J."/>
            <person name="Grandbois E."/>
            <person name="Gyaltsen K."/>
            <person name="Hafez N."/>
            <person name="Hagopian D."/>
            <person name="Hagos B."/>
            <person name="Hall J."/>
            <person name="Hatcher B."/>
            <person name="Heller A."/>
            <person name="Higgins H."/>
            <person name="Honan T."/>
            <person name="Horn A."/>
            <person name="Houde N."/>
            <person name="Hughes L."/>
            <person name="Hulme W."/>
            <person name="Husby E."/>
            <person name="Iliev I."/>
            <person name="Jaffe D."/>
            <person name="Jones C."/>
            <person name="Kamal M."/>
            <person name="Kamat A."/>
            <person name="Kamvysselis M."/>
            <person name="Karlsson E."/>
            <person name="Kells C."/>
            <person name="Kieu A."/>
            <person name="Kisner P."/>
            <person name="Kodira C."/>
            <person name="Kulbokas E."/>
            <person name="Labutti K."/>
            <person name="Lama D."/>
            <person name="Landers T."/>
            <person name="Leger J."/>
            <person name="Levine S."/>
            <person name="Lewis D."/>
            <person name="Lewis T."/>
            <person name="Lindblad-toh K."/>
            <person name="Liu X."/>
            <person name="Lokyitsang T."/>
            <person name="Lokyitsang Y."/>
            <person name="Lucien O."/>
            <person name="Lui A."/>
            <person name="Ma L.J."/>
            <person name="Mabbitt R."/>
            <person name="Macdonald J."/>
            <person name="Maclean C."/>
            <person name="Major J."/>
            <person name="Manning J."/>
            <person name="Marabella R."/>
            <person name="Maru K."/>
            <person name="Matthews C."/>
            <person name="Mauceli E."/>
            <person name="Mccarthy M."/>
            <person name="Mcdonough S."/>
            <person name="Mcghee T."/>
            <person name="Meldrim J."/>
            <person name="Meneus L."/>
            <person name="Mesirov J."/>
            <person name="Mihalev A."/>
            <person name="Mihova T."/>
            <person name="Mikkelsen T."/>
            <person name="Mlenga V."/>
            <person name="Moru K."/>
            <person name="Mozes J."/>
            <person name="Mulrain L."/>
            <person name="Munson G."/>
            <person name="Naylor J."/>
            <person name="Newes C."/>
            <person name="Nguyen C."/>
            <person name="Nguyen N."/>
            <person name="Nguyen T."/>
            <person name="Nicol R."/>
            <person name="Nielsen C."/>
            <person name="Nizzari M."/>
            <person name="Norbu C."/>
            <person name="Norbu N."/>
            <person name="O'donnell P."/>
            <person name="Okoawo O."/>
            <person name="O'leary S."/>
            <person name="Omotosho B."/>
            <person name="O'neill K."/>
            <person name="Osman S."/>
            <person name="Parker S."/>
            <person name="Perrin D."/>
            <person name="Phunkhang P."/>
            <person name="Piqani B."/>
            <person name="Purcell S."/>
            <person name="Rachupka T."/>
            <person name="Ramasamy U."/>
            <person name="Rameau R."/>
            <person name="Ray V."/>
            <person name="Raymond C."/>
            <person name="Retta R."/>
            <person name="Richardson S."/>
            <person name="Rise C."/>
            <person name="Rodriguez J."/>
            <person name="Rogers J."/>
            <person name="Rogov P."/>
            <person name="Rutman M."/>
            <person name="Schupbach R."/>
            <person name="Seaman C."/>
            <person name="Settipalli S."/>
            <person name="Sharpe T."/>
            <person name="Sheridan J."/>
            <person name="Sherpa N."/>
            <person name="Shi J."/>
            <person name="Smirnov S."/>
            <person name="Smith C."/>
            <person name="Sougnez C."/>
            <person name="Spencer B."/>
            <person name="Stalker J."/>
            <person name="Stange-thomann N."/>
            <person name="Stavropoulos S."/>
            <person name="Stetson K."/>
            <person name="Stone C."/>
            <person name="Stone S."/>
            <person name="Stubbs M."/>
            <person name="Talamas J."/>
            <person name="Tchuinga P."/>
            <person name="Tenzing P."/>
            <person name="Tesfaye S."/>
            <person name="Theodore J."/>
            <person name="Thoulutsang Y."/>
            <person name="Topham K."/>
            <person name="Towey S."/>
            <person name="Tsamla T."/>
            <person name="Tsomo N."/>
            <person name="Vallee D."/>
            <person name="Vassiliev H."/>
            <person name="Venkataraman V."/>
            <person name="Vinson J."/>
            <person name="Vo A."/>
            <person name="Wade C."/>
            <person name="Wang S."/>
            <person name="Wangchuk T."/>
            <person name="Wangdi T."/>
            <person name="Whittaker C."/>
            <person name="Wilkinson J."/>
            <person name="Wu Y."/>
            <person name="Wyman D."/>
            <person name="Yadav S."/>
            <person name="Yang S."/>
            <person name="Yang X."/>
            <person name="Yeager S."/>
            <person name="Yee E."/>
            <person name="Young G."/>
            <person name="Zainoun J."/>
            <person name="Zembeck L."/>
            <person name="Zimmer A."/>
            <person name="Zody M."/>
            <person name="Lander E."/>
        </authorList>
    </citation>
    <scope>NUCLEOTIDE SEQUENCE [LARGE SCALE GENOMIC DNA]</scope>
</reference>
<evidence type="ECO:0000313" key="7">
    <source>
        <dbReference type="Ensembl" id="ENSCSAVP00000018019.1"/>
    </source>
</evidence>